<accession>A0A5B9FTC7</accession>
<keyword evidence="3" id="KW-1185">Reference proteome</keyword>
<sequence length="124" mass="13655">MKLTQNFSLQEFNCKDGTQVPQKYIANATEVAQNLEILRSFLDKPILISGSGYRTKSHNKKVGGASKSQHLTASAADISVTGLQPMQIAEAIETLIDQGKMKQGGLGVYPTFVHYDIRGTKVRW</sequence>
<dbReference type="RefSeq" id="WP_147583572.1">
    <property type="nucleotide sequence ID" value="NZ_CP042831.1"/>
</dbReference>
<protein>
    <submittedName>
        <fullName evidence="2">DUF882 domain-containing protein</fullName>
    </submittedName>
</protein>
<dbReference type="EMBL" id="CP042831">
    <property type="protein sequence ID" value="QEE50084.1"/>
    <property type="molecule type" value="Genomic_DNA"/>
</dbReference>
<dbReference type="KEGG" id="fak:FUA48_10985"/>
<dbReference type="Gene3D" id="3.30.1380.10">
    <property type="match status" value="1"/>
</dbReference>
<evidence type="ECO:0000259" key="1">
    <source>
        <dbReference type="Pfam" id="PF08291"/>
    </source>
</evidence>
<dbReference type="Proteomes" id="UP000321222">
    <property type="component" value="Chromosome"/>
</dbReference>
<dbReference type="SUPFAM" id="SSF55166">
    <property type="entry name" value="Hedgehog/DD-peptidase"/>
    <property type="match status" value="1"/>
</dbReference>
<dbReference type="Pfam" id="PF08291">
    <property type="entry name" value="Peptidase_M15_3"/>
    <property type="match status" value="1"/>
</dbReference>
<dbReference type="OrthoDB" id="1494639at2"/>
<reference evidence="2 3" key="1">
    <citation type="submission" date="2019-08" db="EMBL/GenBank/DDBJ databases">
        <title>Flavobacterium alkalisoli sp. nov., isolated from rhizosphere soil of Suaeda salsa.</title>
        <authorList>
            <person name="Sun J.-Q."/>
            <person name="Xu L."/>
        </authorList>
    </citation>
    <scope>NUCLEOTIDE SEQUENCE [LARGE SCALE GENOMIC DNA]</scope>
    <source>
        <strain evidence="2 3">XS-5</strain>
    </source>
</reference>
<evidence type="ECO:0000313" key="2">
    <source>
        <dbReference type="EMBL" id="QEE50084.1"/>
    </source>
</evidence>
<feature type="domain" description="Peptidase M15A C-terminal" evidence="1">
    <location>
        <begin position="6"/>
        <end position="116"/>
    </location>
</feature>
<proteinExistence type="predicted"/>
<dbReference type="InterPro" id="IPR013230">
    <property type="entry name" value="Peptidase_M15A_C"/>
</dbReference>
<evidence type="ECO:0000313" key="3">
    <source>
        <dbReference type="Proteomes" id="UP000321222"/>
    </source>
</evidence>
<name>A0A5B9FTC7_9FLAO</name>
<gene>
    <name evidence="2" type="ORF">FUA48_10985</name>
</gene>
<dbReference type="AlphaFoldDB" id="A0A5B9FTC7"/>
<organism evidence="2 3">
    <name type="scientific">Flavobacterium alkalisoli</name>
    <dbReference type="NCBI Taxonomy" id="2602769"/>
    <lineage>
        <taxon>Bacteria</taxon>
        <taxon>Pseudomonadati</taxon>
        <taxon>Bacteroidota</taxon>
        <taxon>Flavobacteriia</taxon>
        <taxon>Flavobacteriales</taxon>
        <taxon>Flavobacteriaceae</taxon>
        <taxon>Flavobacterium</taxon>
    </lineage>
</organism>
<dbReference type="InterPro" id="IPR009045">
    <property type="entry name" value="Zn_M74/Hedgehog-like"/>
</dbReference>